<name>A0ABQ9UN01_SAGOE</name>
<sequence>MGRKIQIQVLGLLTAGAQFPARPPDRARLSRAGLALRLCGRQMVSETAASRA</sequence>
<gene>
    <name evidence="1" type="ORF">P7K49_023880</name>
</gene>
<evidence type="ECO:0000313" key="1">
    <source>
        <dbReference type="EMBL" id="KAK2098429.1"/>
    </source>
</evidence>
<comment type="caution">
    <text evidence="1">The sequence shown here is derived from an EMBL/GenBank/DDBJ whole genome shotgun (WGS) entry which is preliminary data.</text>
</comment>
<evidence type="ECO:0000313" key="2">
    <source>
        <dbReference type="Proteomes" id="UP001266305"/>
    </source>
</evidence>
<protein>
    <submittedName>
        <fullName evidence="1">Uncharacterized protein</fullName>
    </submittedName>
</protein>
<feature type="non-terminal residue" evidence="1">
    <location>
        <position position="52"/>
    </location>
</feature>
<accession>A0ABQ9UN01</accession>
<dbReference type="EMBL" id="JASSZA010000011">
    <property type="protein sequence ID" value="KAK2098429.1"/>
    <property type="molecule type" value="Genomic_DNA"/>
</dbReference>
<proteinExistence type="predicted"/>
<dbReference type="Proteomes" id="UP001266305">
    <property type="component" value="Unassembled WGS sequence"/>
</dbReference>
<reference evidence="1 2" key="1">
    <citation type="submission" date="2023-05" db="EMBL/GenBank/DDBJ databases">
        <title>B98-5 Cell Line De Novo Hybrid Assembly: An Optical Mapping Approach.</title>
        <authorList>
            <person name="Kananen K."/>
            <person name="Auerbach J.A."/>
            <person name="Kautto E."/>
            <person name="Blachly J.S."/>
        </authorList>
    </citation>
    <scope>NUCLEOTIDE SEQUENCE [LARGE SCALE GENOMIC DNA]</scope>
    <source>
        <strain evidence="1">B95-8</strain>
        <tissue evidence="1">Cell line</tissue>
    </source>
</reference>
<organism evidence="1 2">
    <name type="scientific">Saguinus oedipus</name>
    <name type="common">Cotton-top tamarin</name>
    <name type="synonym">Oedipomidas oedipus</name>
    <dbReference type="NCBI Taxonomy" id="9490"/>
    <lineage>
        <taxon>Eukaryota</taxon>
        <taxon>Metazoa</taxon>
        <taxon>Chordata</taxon>
        <taxon>Craniata</taxon>
        <taxon>Vertebrata</taxon>
        <taxon>Euteleostomi</taxon>
        <taxon>Mammalia</taxon>
        <taxon>Eutheria</taxon>
        <taxon>Euarchontoglires</taxon>
        <taxon>Primates</taxon>
        <taxon>Haplorrhini</taxon>
        <taxon>Platyrrhini</taxon>
        <taxon>Cebidae</taxon>
        <taxon>Callitrichinae</taxon>
        <taxon>Saguinus</taxon>
    </lineage>
</organism>
<keyword evidence="2" id="KW-1185">Reference proteome</keyword>